<gene>
    <name evidence="2" type="ORF">M422DRAFT_60668</name>
</gene>
<dbReference type="HOGENOM" id="CLU_061244_1_1_1"/>
<name>A0A0C9VQ17_SPHS4</name>
<reference evidence="2 3" key="1">
    <citation type="submission" date="2014-06" db="EMBL/GenBank/DDBJ databases">
        <title>Evolutionary Origins and Diversification of the Mycorrhizal Mutualists.</title>
        <authorList>
            <consortium name="DOE Joint Genome Institute"/>
            <consortium name="Mycorrhizal Genomics Consortium"/>
            <person name="Kohler A."/>
            <person name="Kuo A."/>
            <person name="Nagy L.G."/>
            <person name="Floudas D."/>
            <person name="Copeland A."/>
            <person name="Barry K.W."/>
            <person name="Cichocki N."/>
            <person name="Veneault-Fourrey C."/>
            <person name="LaButti K."/>
            <person name="Lindquist E.A."/>
            <person name="Lipzen A."/>
            <person name="Lundell T."/>
            <person name="Morin E."/>
            <person name="Murat C."/>
            <person name="Riley R."/>
            <person name="Ohm R."/>
            <person name="Sun H."/>
            <person name="Tunlid A."/>
            <person name="Henrissat B."/>
            <person name="Grigoriev I.V."/>
            <person name="Hibbett D.S."/>
            <person name="Martin F."/>
        </authorList>
    </citation>
    <scope>NUCLEOTIDE SEQUENCE [LARGE SCALE GENOMIC DNA]</scope>
    <source>
        <strain evidence="2 3">SS14</strain>
    </source>
</reference>
<sequence length="227" mass="23533">MMMLSFAVLLSLPLLVLSVTVPASDLQRRALAFADPAKGGGSQLDDAGNGLGEPLNVIISGLSSPKVLTDDGILNWARSVNFSTECLGIHLGAPQQANLGDGNGAVNQTLEIRQDFGNANLGTCLESLEGGNHFRYWRQNGTMANTGALFLAVSQEENVAESHTIAPNGYDVGRLVAAATASQTSFGGVNYSTTNQTITGLLPVGSQGVNHGIALDGNVVLLTITIV</sequence>
<keyword evidence="3" id="KW-1185">Reference proteome</keyword>
<feature type="chain" id="PRO_5002221810" evidence="1">
    <location>
        <begin position="19"/>
        <end position="227"/>
    </location>
</feature>
<evidence type="ECO:0000256" key="1">
    <source>
        <dbReference type="SAM" id="SignalP"/>
    </source>
</evidence>
<keyword evidence="1" id="KW-0732">Signal</keyword>
<proteinExistence type="predicted"/>
<dbReference type="AlphaFoldDB" id="A0A0C9VQ17"/>
<dbReference type="OrthoDB" id="2310204at2759"/>
<evidence type="ECO:0000313" key="3">
    <source>
        <dbReference type="Proteomes" id="UP000054279"/>
    </source>
</evidence>
<dbReference type="Proteomes" id="UP000054279">
    <property type="component" value="Unassembled WGS sequence"/>
</dbReference>
<protein>
    <submittedName>
        <fullName evidence="2">Unplaced genomic scaffold SPHSTscaffold_73, whole genome shotgun sequence</fullName>
    </submittedName>
</protein>
<organism evidence="2 3">
    <name type="scientific">Sphaerobolus stellatus (strain SS14)</name>
    <dbReference type="NCBI Taxonomy" id="990650"/>
    <lineage>
        <taxon>Eukaryota</taxon>
        <taxon>Fungi</taxon>
        <taxon>Dikarya</taxon>
        <taxon>Basidiomycota</taxon>
        <taxon>Agaricomycotina</taxon>
        <taxon>Agaricomycetes</taxon>
        <taxon>Phallomycetidae</taxon>
        <taxon>Geastrales</taxon>
        <taxon>Sphaerobolaceae</taxon>
        <taxon>Sphaerobolus</taxon>
    </lineage>
</organism>
<accession>A0A0C9VQ17</accession>
<evidence type="ECO:0000313" key="2">
    <source>
        <dbReference type="EMBL" id="KIJ39931.1"/>
    </source>
</evidence>
<feature type="signal peptide" evidence="1">
    <location>
        <begin position="1"/>
        <end position="18"/>
    </location>
</feature>
<dbReference type="EMBL" id="KN837148">
    <property type="protein sequence ID" value="KIJ39931.1"/>
    <property type="molecule type" value="Genomic_DNA"/>
</dbReference>